<evidence type="ECO:0000256" key="7">
    <source>
        <dbReference type="ARBA" id="ARBA00022840"/>
    </source>
</evidence>
<dbReference type="NCBIfam" id="TIGR00174">
    <property type="entry name" value="miaA"/>
    <property type="match status" value="1"/>
</dbReference>
<evidence type="ECO:0000256" key="10">
    <source>
        <dbReference type="HAMAP-Rule" id="MF_00185"/>
    </source>
</evidence>
<dbReference type="Pfam" id="PF01715">
    <property type="entry name" value="IPPT"/>
    <property type="match status" value="1"/>
</dbReference>
<comment type="subunit">
    <text evidence="10">Monomer.</text>
</comment>
<evidence type="ECO:0000256" key="2">
    <source>
        <dbReference type="ARBA" id="ARBA00003213"/>
    </source>
</evidence>
<feature type="site" description="Interaction with substrate tRNA" evidence="10">
    <location>
        <position position="126"/>
    </location>
</feature>
<dbReference type="InterPro" id="IPR018022">
    <property type="entry name" value="IPT"/>
</dbReference>
<evidence type="ECO:0000256" key="8">
    <source>
        <dbReference type="ARBA" id="ARBA00022842"/>
    </source>
</evidence>
<dbReference type="InterPro" id="IPR039657">
    <property type="entry name" value="Dimethylallyltransferase"/>
</dbReference>
<feature type="binding site" evidence="10">
    <location>
        <begin position="15"/>
        <end position="20"/>
    </location>
    <ligand>
        <name>substrate</name>
    </ligand>
</feature>
<evidence type="ECO:0000256" key="12">
    <source>
        <dbReference type="RuleBase" id="RU003784"/>
    </source>
</evidence>
<feature type="binding site" evidence="10">
    <location>
        <begin position="13"/>
        <end position="20"/>
    </location>
    <ligand>
        <name>ATP</name>
        <dbReference type="ChEBI" id="CHEBI:30616"/>
    </ligand>
</feature>
<comment type="caution">
    <text evidence="14">The sequence shown here is derived from an EMBL/GenBank/DDBJ whole genome shotgun (WGS) entry which is preliminary data.</text>
</comment>
<comment type="catalytic activity">
    <reaction evidence="9 10 11">
        <text>adenosine(37) in tRNA + dimethylallyl diphosphate = N(6)-dimethylallyladenosine(37) in tRNA + diphosphate</text>
        <dbReference type="Rhea" id="RHEA:26482"/>
        <dbReference type="Rhea" id="RHEA-COMP:10162"/>
        <dbReference type="Rhea" id="RHEA-COMP:10375"/>
        <dbReference type="ChEBI" id="CHEBI:33019"/>
        <dbReference type="ChEBI" id="CHEBI:57623"/>
        <dbReference type="ChEBI" id="CHEBI:74411"/>
        <dbReference type="ChEBI" id="CHEBI:74415"/>
        <dbReference type="EC" id="2.5.1.75"/>
    </reaction>
</comment>
<evidence type="ECO:0000256" key="5">
    <source>
        <dbReference type="ARBA" id="ARBA00022694"/>
    </source>
</evidence>
<keyword evidence="8 10" id="KW-0460">Magnesium</keyword>
<accession>A0ABT4UMC7</accession>
<feature type="site" description="Interaction with substrate tRNA" evidence="10">
    <location>
        <position position="104"/>
    </location>
</feature>
<dbReference type="HAMAP" id="MF_00185">
    <property type="entry name" value="IPP_trans"/>
    <property type="match status" value="1"/>
</dbReference>
<dbReference type="SUPFAM" id="SSF52540">
    <property type="entry name" value="P-loop containing nucleoside triphosphate hydrolases"/>
    <property type="match status" value="1"/>
</dbReference>
<feature type="region of interest" description="Interaction with substrate tRNA" evidence="10">
    <location>
        <begin position="162"/>
        <end position="166"/>
    </location>
</feature>
<dbReference type="PANTHER" id="PTHR11088:SF60">
    <property type="entry name" value="TRNA DIMETHYLALLYLTRANSFERASE"/>
    <property type="match status" value="1"/>
</dbReference>
<evidence type="ECO:0000256" key="11">
    <source>
        <dbReference type="RuleBase" id="RU003783"/>
    </source>
</evidence>
<comment type="similarity">
    <text evidence="3 10 13">Belongs to the IPP transferase family.</text>
</comment>
<feature type="region of interest" description="Interaction with substrate tRNA" evidence="10">
    <location>
        <begin position="38"/>
        <end position="41"/>
    </location>
</feature>
<gene>
    <name evidence="10 14" type="primary">miaA</name>
    <name evidence="14" type="ORF">O3P16_14395</name>
</gene>
<keyword evidence="4 10" id="KW-0808">Transferase</keyword>
<evidence type="ECO:0000256" key="1">
    <source>
        <dbReference type="ARBA" id="ARBA00001946"/>
    </source>
</evidence>
<keyword evidence="7 10" id="KW-0067">ATP-binding</keyword>
<evidence type="ECO:0000256" key="9">
    <source>
        <dbReference type="ARBA" id="ARBA00049563"/>
    </source>
</evidence>
<dbReference type="EC" id="2.5.1.75" evidence="10"/>
<keyword evidence="5 10" id="KW-0819">tRNA processing</keyword>
<comment type="caution">
    <text evidence="10">Lacks conserved residue(s) required for the propagation of feature annotation.</text>
</comment>
<reference evidence="14 15" key="1">
    <citation type="submission" date="2022-12" db="EMBL/GenBank/DDBJ databases">
        <title>Chitinophagaceae gen. sp. nov., a new member of the family Chitinophagaceae, isolated from soil in a chemical factory.</title>
        <authorList>
            <person name="Ke Z."/>
        </authorList>
    </citation>
    <scope>NUCLEOTIDE SEQUENCE [LARGE SCALE GENOMIC DNA]</scope>
    <source>
        <strain evidence="14 15">LY-5</strain>
    </source>
</reference>
<dbReference type="Proteomes" id="UP001210231">
    <property type="component" value="Unassembled WGS sequence"/>
</dbReference>
<evidence type="ECO:0000313" key="14">
    <source>
        <dbReference type="EMBL" id="MDA3616001.1"/>
    </source>
</evidence>
<protein>
    <recommendedName>
        <fullName evidence="10">tRNA dimethylallyltransferase</fullName>
        <ecNumber evidence="10">2.5.1.75</ecNumber>
    </recommendedName>
    <alternativeName>
        <fullName evidence="10">Dimethylallyl diphosphate:tRNA dimethylallyltransferase</fullName>
        <shortName evidence="10">DMAPP:tRNA dimethylallyltransferase</shortName>
        <shortName evidence="10">DMATase</shortName>
    </alternativeName>
    <alternativeName>
        <fullName evidence="10">Isopentenyl-diphosphate:tRNA isopentenyltransferase</fullName>
        <shortName evidence="10">IPP transferase</shortName>
        <shortName evidence="10">IPPT</shortName>
        <shortName evidence="10">IPTase</shortName>
    </alternativeName>
</protein>
<name>A0ABT4UMC7_9BACT</name>
<evidence type="ECO:0000256" key="4">
    <source>
        <dbReference type="ARBA" id="ARBA00022679"/>
    </source>
</evidence>
<dbReference type="PANTHER" id="PTHR11088">
    <property type="entry name" value="TRNA DIMETHYLALLYLTRANSFERASE"/>
    <property type="match status" value="1"/>
</dbReference>
<dbReference type="EMBL" id="JAQGEF010000020">
    <property type="protein sequence ID" value="MDA3616001.1"/>
    <property type="molecule type" value="Genomic_DNA"/>
</dbReference>
<keyword evidence="15" id="KW-1185">Reference proteome</keyword>
<dbReference type="RefSeq" id="WP_407032330.1">
    <property type="nucleotide sequence ID" value="NZ_JAQGEF010000020.1"/>
</dbReference>
<dbReference type="GO" id="GO:0052381">
    <property type="term" value="F:tRNA dimethylallyltransferase activity"/>
    <property type="evidence" value="ECO:0007669"/>
    <property type="project" value="UniProtKB-EC"/>
</dbReference>
<organism evidence="14 15">
    <name type="scientific">Polluticaenibacter yanchengensis</name>
    <dbReference type="NCBI Taxonomy" id="3014562"/>
    <lineage>
        <taxon>Bacteria</taxon>
        <taxon>Pseudomonadati</taxon>
        <taxon>Bacteroidota</taxon>
        <taxon>Chitinophagia</taxon>
        <taxon>Chitinophagales</taxon>
        <taxon>Chitinophagaceae</taxon>
        <taxon>Polluticaenibacter</taxon>
    </lineage>
</organism>
<evidence type="ECO:0000256" key="6">
    <source>
        <dbReference type="ARBA" id="ARBA00022741"/>
    </source>
</evidence>
<dbReference type="Gene3D" id="1.10.20.140">
    <property type="match status" value="1"/>
</dbReference>
<evidence type="ECO:0000256" key="3">
    <source>
        <dbReference type="ARBA" id="ARBA00005842"/>
    </source>
</evidence>
<sequence length="306" mass="34938">MSAKKNTIIIVGGPTAVGKTDAAIKLALHFKTSILSADSRQCYREMNIGVAKPAEEELALVPHYFINSHSIHDNVDVAVYEKYALEHLDWAFEKSRVVVVVGGTGLYIKALCEGLDEMPEIAAELRQELRSTYEEKGIEWLQDALKNQDPLFYEQGEIQNPQRGLRALEFVLTTGVSIKSYQKKAPKERPFNIIKMGLEMERPLLNERINKRVDIMMASGQLEEAKGLLPFAHLNALQTVGYSEIFAYLNDEMSLELAVDKIKTNTRRYAKRQMTWFKNQDNFEWFTPTDIENMLTFIKSTGYDFD</sequence>
<dbReference type="InterPro" id="IPR027417">
    <property type="entry name" value="P-loop_NTPase"/>
</dbReference>
<keyword evidence="6 10" id="KW-0547">Nucleotide-binding</keyword>
<comment type="function">
    <text evidence="2 10 12">Catalyzes the transfer of a dimethylallyl group onto the adenine at position 37 in tRNAs that read codons beginning with uridine, leading to the formation of N6-(dimethylallyl)adenosine (i(6)A).</text>
</comment>
<evidence type="ECO:0000313" key="15">
    <source>
        <dbReference type="Proteomes" id="UP001210231"/>
    </source>
</evidence>
<evidence type="ECO:0000256" key="13">
    <source>
        <dbReference type="RuleBase" id="RU003785"/>
    </source>
</evidence>
<proteinExistence type="inferred from homology"/>
<dbReference type="Gene3D" id="3.40.50.300">
    <property type="entry name" value="P-loop containing nucleotide triphosphate hydrolases"/>
    <property type="match status" value="1"/>
</dbReference>
<comment type="cofactor">
    <cofactor evidence="1 10">
        <name>Mg(2+)</name>
        <dbReference type="ChEBI" id="CHEBI:18420"/>
    </cofactor>
</comment>